<sequence>MKKALEIIQKKQIFWKPHPSF</sequence>
<dbReference type="KEGG" id="puv:PUV_16990"/>
<reference evidence="1 2" key="2">
    <citation type="journal article" date="2011" name="Mol. Biol. Evol.">
        <title>Unity in variety--the pan-genome of the Chlamydiae.</title>
        <authorList>
            <person name="Collingro A."/>
            <person name="Tischler P."/>
            <person name="Weinmaier T."/>
            <person name="Penz T."/>
            <person name="Heinz E."/>
            <person name="Brunham R.C."/>
            <person name="Read T.D."/>
            <person name="Bavoil P.M."/>
            <person name="Sachse K."/>
            <person name="Kahane S."/>
            <person name="Friedman M.G."/>
            <person name="Rattei T."/>
            <person name="Myers G.S."/>
            <person name="Horn M."/>
        </authorList>
    </citation>
    <scope>NUCLEOTIDE SEQUENCE [LARGE SCALE GENOMIC DNA]</scope>
    <source>
        <strain evidence="2">UV7</strain>
    </source>
</reference>
<gene>
    <name evidence="1" type="ordered locus">PUV_16990</name>
</gene>
<name>F8L0B9_PARAV</name>
<evidence type="ECO:0000313" key="2">
    <source>
        <dbReference type="Proteomes" id="UP000000495"/>
    </source>
</evidence>
<dbReference type="HOGENOM" id="CLU_3426628_0_0_0"/>
<organism evidence="1 2">
    <name type="scientific">Parachlamydia acanthamoebae (strain UV7)</name>
    <dbReference type="NCBI Taxonomy" id="765952"/>
    <lineage>
        <taxon>Bacteria</taxon>
        <taxon>Pseudomonadati</taxon>
        <taxon>Chlamydiota</taxon>
        <taxon>Chlamydiia</taxon>
        <taxon>Parachlamydiales</taxon>
        <taxon>Parachlamydiaceae</taxon>
        <taxon>Parachlamydia</taxon>
    </lineage>
</organism>
<accession>F8L0B9</accession>
<protein>
    <submittedName>
        <fullName evidence="1">Uncharacterized protein</fullName>
    </submittedName>
</protein>
<reference key="1">
    <citation type="journal article" date="2011" name="Mol. Biol. Evol.">
        <title>Unity in variety -- the pan-genome of the Chlamydiae.</title>
        <authorList>
            <person name="Collingro A."/>
            <person name="Tischler P."/>
            <person name="Weinmaier T."/>
            <person name="Penz T."/>
            <person name="Heinz E."/>
            <person name="Brunham R.C."/>
            <person name="Read T.D."/>
            <person name="Bavoil P.M."/>
            <person name="Sachse K."/>
            <person name="Kahane S."/>
            <person name="Friedman M.G."/>
            <person name="Rattei T."/>
            <person name="Myers G.S.A."/>
            <person name="Horn M."/>
        </authorList>
    </citation>
    <scope>NUCLEOTIDE SEQUENCE</scope>
    <source>
        <strain>UV7</strain>
    </source>
</reference>
<keyword evidence="2" id="KW-1185">Reference proteome</keyword>
<evidence type="ECO:0000313" key="1">
    <source>
        <dbReference type="EMBL" id="CCB86649.1"/>
    </source>
</evidence>
<dbReference type="EMBL" id="FR872580">
    <property type="protein sequence ID" value="CCB86649.1"/>
    <property type="molecule type" value="Genomic_DNA"/>
</dbReference>
<proteinExistence type="predicted"/>
<dbReference type="Proteomes" id="UP000000495">
    <property type="component" value="Chromosome"/>
</dbReference>
<dbReference type="AlphaFoldDB" id="F8L0B9"/>